<dbReference type="InterPro" id="IPR008591">
    <property type="entry name" value="GINS_Sld5"/>
</dbReference>
<evidence type="ECO:0000256" key="4">
    <source>
        <dbReference type="ARBA" id="ARBA00022705"/>
    </source>
</evidence>
<evidence type="ECO:0000256" key="1">
    <source>
        <dbReference type="ARBA" id="ARBA00004123"/>
    </source>
</evidence>
<keyword evidence="4 6" id="KW-0235">DNA replication</keyword>
<dbReference type="PANTHER" id="PTHR21206:SF0">
    <property type="entry name" value="DNA REPLICATION COMPLEX GINS PROTEIN SLD5"/>
    <property type="match status" value="1"/>
</dbReference>
<evidence type="ECO:0000259" key="9">
    <source>
        <dbReference type="Pfam" id="PF16922"/>
    </source>
</evidence>
<accession>A0A8C4N4B4</accession>
<evidence type="ECO:0000256" key="7">
    <source>
        <dbReference type="SAM" id="MobiDB-lite"/>
    </source>
</evidence>
<dbReference type="Pfam" id="PF16922">
    <property type="entry name" value="SLD5_C"/>
    <property type="match status" value="1"/>
</dbReference>
<dbReference type="PIRSF" id="PIRSF007764">
    <property type="entry name" value="Sld5"/>
    <property type="match status" value="1"/>
</dbReference>
<dbReference type="CDD" id="cd11711">
    <property type="entry name" value="GINS_A_Sld5"/>
    <property type="match status" value="1"/>
</dbReference>
<dbReference type="PANTHER" id="PTHR21206">
    <property type="entry name" value="SLD5 PROTEIN"/>
    <property type="match status" value="1"/>
</dbReference>
<dbReference type="FunFam" id="3.40.5.60:FF:000001">
    <property type="entry name" value="DNA replication complex GINS protein SLD5"/>
    <property type="match status" value="1"/>
</dbReference>
<feature type="region of interest" description="Disordered" evidence="7">
    <location>
        <begin position="1"/>
        <end position="21"/>
    </location>
</feature>
<proteinExistence type="inferred from homology"/>
<evidence type="ECO:0000256" key="2">
    <source>
        <dbReference type="ARBA" id="ARBA00008187"/>
    </source>
</evidence>
<sequence length="234" mass="27014">MFSSKASLSSPPSAGHLPPPPPPMSTLCIQFCDPSTMARVFPQAWLNEKFAPDLLETKQDVVDNMMLHLQNMDENLHQGHVGEPKSTIHQLELERLRFVLTSYLRSRLRKIEAYFPHLLEQQRSQTGEDLLRLSPDEYIFAEEYANNISLYFRRVALRHMPTAQQKLDLSKTVAPPDIERFVFLQVKDRQERVLIEEATDDQEEYVIDLEENSKHLMRYKAIAPLVSNGAVQLI</sequence>
<dbReference type="SUPFAM" id="SSF160059">
    <property type="entry name" value="PriA/YqbF domain"/>
    <property type="match status" value="1"/>
</dbReference>
<reference evidence="10" key="1">
    <citation type="submission" date="2025-08" db="UniProtKB">
        <authorList>
            <consortium name="Ensembl"/>
        </authorList>
    </citation>
    <scope>IDENTIFICATION</scope>
</reference>
<protein>
    <recommendedName>
        <fullName evidence="3 6">DNA replication complex GINS protein SLD5</fullName>
    </recommendedName>
</protein>
<comment type="function">
    <text evidence="6">Required for initiation of chromosomal DNA replication. Core component of CDC45-MCM-GINS (CMG) helicase, the molecular machine that unwinds template DNA during replication, and around which the replisome is built.</text>
</comment>
<dbReference type="Proteomes" id="UP000694388">
    <property type="component" value="Unplaced"/>
</dbReference>
<evidence type="ECO:0000313" key="10">
    <source>
        <dbReference type="Ensembl" id="ENSEBUP00000001233.1"/>
    </source>
</evidence>
<keyword evidence="11" id="KW-1185">Reference proteome</keyword>
<comment type="subcellular location">
    <subcellularLocation>
        <location evidence="1 6">Nucleus</location>
    </subcellularLocation>
</comment>
<evidence type="ECO:0000256" key="6">
    <source>
        <dbReference type="PIRNR" id="PIRNR007764"/>
    </source>
</evidence>
<dbReference type="Ensembl" id="ENSEBUT00000001555.1">
    <property type="protein sequence ID" value="ENSEBUP00000001233.1"/>
    <property type="gene ID" value="ENSEBUG00000001127.1"/>
</dbReference>
<organism evidence="10 11">
    <name type="scientific">Eptatretus burgeri</name>
    <name type="common">Inshore hagfish</name>
    <dbReference type="NCBI Taxonomy" id="7764"/>
    <lineage>
        <taxon>Eukaryota</taxon>
        <taxon>Metazoa</taxon>
        <taxon>Chordata</taxon>
        <taxon>Craniata</taxon>
        <taxon>Vertebrata</taxon>
        <taxon>Cyclostomata</taxon>
        <taxon>Myxini</taxon>
        <taxon>Myxiniformes</taxon>
        <taxon>Myxinidae</taxon>
        <taxon>Eptatretinae</taxon>
        <taxon>Eptatretus</taxon>
    </lineage>
</organism>
<name>A0A8C4N4B4_EPTBU</name>
<evidence type="ECO:0000256" key="5">
    <source>
        <dbReference type="ARBA" id="ARBA00023242"/>
    </source>
</evidence>
<dbReference type="Gene3D" id="3.40.5.60">
    <property type="match status" value="1"/>
</dbReference>
<dbReference type="InterPro" id="IPR031633">
    <property type="entry name" value="SLD5_C"/>
</dbReference>
<dbReference type="Pfam" id="PF05916">
    <property type="entry name" value="Sld5"/>
    <property type="match status" value="1"/>
</dbReference>
<feature type="domain" description="DNA replication complex GINS protein SLD5 C-terminal" evidence="9">
    <location>
        <begin position="176"/>
        <end position="234"/>
    </location>
</feature>
<dbReference type="InterPro" id="IPR021151">
    <property type="entry name" value="GINS_A"/>
</dbReference>
<dbReference type="InterPro" id="IPR038749">
    <property type="entry name" value="Sld5_GINS_A"/>
</dbReference>
<evidence type="ECO:0000313" key="11">
    <source>
        <dbReference type="Proteomes" id="UP000694388"/>
    </source>
</evidence>
<feature type="compositionally biased region" description="Low complexity" evidence="7">
    <location>
        <begin position="1"/>
        <end position="16"/>
    </location>
</feature>
<dbReference type="GO" id="GO:0006261">
    <property type="term" value="P:DNA-templated DNA replication"/>
    <property type="evidence" value="ECO:0007669"/>
    <property type="project" value="InterPro"/>
</dbReference>
<dbReference type="GO" id="GO:0000811">
    <property type="term" value="C:GINS complex"/>
    <property type="evidence" value="ECO:0007669"/>
    <property type="project" value="UniProtKB-UniRule"/>
</dbReference>
<dbReference type="SUPFAM" id="SSF158573">
    <property type="entry name" value="GINS helical bundle-like"/>
    <property type="match status" value="1"/>
</dbReference>
<dbReference type="GeneTree" id="ENSGT00390000003246"/>
<dbReference type="GO" id="GO:0000727">
    <property type="term" value="P:double-strand break repair via break-induced replication"/>
    <property type="evidence" value="ECO:0007669"/>
    <property type="project" value="TreeGrafter"/>
</dbReference>
<evidence type="ECO:0000256" key="3">
    <source>
        <dbReference type="ARBA" id="ARBA00014804"/>
    </source>
</evidence>
<dbReference type="CDD" id="cd21692">
    <property type="entry name" value="GINS_B_Sld5"/>
    <property type="match status" value="1"/>
</dbReference>
<evidence type="ECO:0000259" key="8">
    <source>
        <dbReference type="Pfam" id="PF05916"/>
    </source>
</evidence>
<feature type="domain" description="GINS subunit" evidence="8">
    <location>
        <begin position="88"/>
        <end position="155"/>
    </location>
</feature>
<keyword evidence="5 6" id="KW-0539">Nucleus</keyword>
<dbReference type="InterPro" id="IPR036224">
    <property type="entry name" value="GINS_bundle-like_dom_sf"/>
</dbReference>
<dbReference type="Gene3D" id="1.20.58.1030">
    <property type="match status" value="1"/>
</dbReference>
<comment type="similarity">
    <text evidence="2 6">Belongs to the GINS4/SLD5 family.</text>
</comment>
<reference evidence="10" key="2">
    <citation type="submission" date="2025-09" db="UniProtKB">
        <authorList>
            <consortium name="Ensembl"/>
        </authorList>
    </citation>
    <scope>IDENTIFICATION</scope>
</reference>
<dbReference type="AlphaFoldDB" id="A0A8C4N4B4"/>